<dbReference type="InterPro" id="IPR036397">
    <property type="entry name" value="RNaseH_sf"/>
</dbReference>
<evidence type="ECO:0000259" key="1">
    <source>
        <dbReference type="PROSITE" id="PS50994"/>
    </source>
</evidence>
<dbReference type="GO" id="GO:0015074">
    <property type="term" value="P:DNA integration"/>
    <property type="evidence" value="ECO:0007669"/>
    <property type="project" value="InterPro"/>
</dbReference>
<accession>A0A2D1TW02</accession>
<dbReference type="Proteomes" id="UP000225608">
    <property type="component" value="Chromosome"/>
</dbReference>
<sequence>MNRNFHADEPNRLWLTDITEFRLPGGEKVYLGPVIDCFGGMLVAWSIGLHPDKRLTNSSLRLIQARFQTRQTIESQIVGDLRHTLDRNRSVRQCPRAIDTDNA</sequence>
<feature type="domain" description="Integrase catalytic" evidence="1">
    <location>
        <begin position="6"/>
        <end position="103"/>
    </location>
</feature>
<gene>
    <name evidence="2" type="ORF">CSV91_02610</name>
</gene>
<dbReference type="SUPFAM" id="SSF53098">
    <property type="entry name" value="Ribonuclease H-like"/>
    <property type="match status" value="1"/>
</dbReference>
<protein>
    <recommendedName>
        <fullName evidence="1">Integrase catalytic domain-containing protein</fullName>
    </recommendedName>
</protein>
<dbReference type="KEGG" id="caer:CSV91_02610"/>
<organism evidence="2 3">
    <name type="scientific">Collinsella aerofaciens</name>
    <dbReference type="NCBI Taxonomy" id="74426"/>
    <lineage>
        <taxon>Bacteria</taxon>
        <taxon>Bacillati</taxon>
        <taxon>Actinomycetota</taxon>
        <taxon>Coriobacteriia</taxon>
        <taxon>Coriobacteriales</taxon>
        <taxon>Coriobacteriaceae</taxon>
        <taxon>Collinsella</taxon>
    </lineage>
</organism>
<evidence type="ECO:0000313" key="2">
    <source>
        <dbReference type="EMBL" id="ATP53527.1"/>
    </source>
</evidence>
<dbReference type="PROSITE" id="PS50994">
    <property type="entry name" value="INTEGRASE"/>
    <property type="match status" value="1"/>
</dbReference>
<reference evidence="2 3" key="1">
    <citation type="submission" date="2017-10" db="EMBL/GenBank/DDBJ databases">
        <title>Complete genome sequence of Collinsella aerofaciens isolated from the gut of a healthy adult Indian.</title>
        <authorList>
            <person name="Bag S."/>
            <person name="Ghosh T.S."/>
            <person name="Das B."/>
        </authorList>
    </citation>
    <scope>NUCLEOTIDE SEQUENCE [LARGE SCALE GENOMIC DNA]</scope>
    <source>
        <strain evidence="3">indica</strain>
    </source>
</reference>
<dbReference type="AlphaFoldDB" id="A0A2D1TW02"/>
<dbReference type="GO" id="GO:0003676">
    <property type="term" value="F:nucleic acid binding"/>
    <property type="evidence" value="ECO:0007669"/>
    <property type="project" value="InterPro"/>
</dbReference>
<evidence type="ECO:0000313" key="3">
    <source>
        <dbReference type="Proteomes" id="UP000225608"/>
    </source>
</evidence>
<dbReference type="Pfam" id="PF00665">
    <property type="entry name" value="rve"/>
    <property type="match status" value="1"/>
</dbReference>
<name>A0A2D1TW02_9ACTN</name>
<dbReference type="Gene3D" id="3.30.420.10">
    <property type="entry name" value="Ribonuclease H-like superfamily/Ribonuclease H"/>
    <property type="match status" value="1"/>
</dbReference>
<proteinExistence type="predicted"/>
<dbReference type="InterPro" id="IPR001584">
    <property type="entry name" value="Integrase_cat-core"/>
</dbReference>
<dbReference type="EMBL" id="CP024160">
    <property type="protein sequence ID" value="ATP53527.1"/>
    <property type="molecule type" value="Genomic_DNA"/>
</dbReference>
<dbReference type="InterPro" id="IPR012337">
    <property type="entry name" value="RNaseH-like_sf"/>
</dbReference>